<keyword evidence="2 8" id="KW-0813">Transport</keyword>
<dbReference type="Gene3D" id="2.60.40.1120">
    <property type="entry name" value="Carboxypeptidase-like, regulatory domain"/>
    <property type="match status" value="1"/>
</dbReference>
<feature type="signal peptide" evidence="9">
    <location>
        <begin position="1"/>
        <end position="20"/>
    </location>
</feature>
<dbReference type="STRING" id="550983.A4R26_16215"/>
<comment type="subcellular location">
    <subcellularLocation>
        <location evidence="1 8">Cell outer membrane</location>
        <topology evidence="1 8">Multi-pass membrane protein</topology>
    </subcellularLocation>
</comment>
<dbReference type="InterPro" id="IPR036942">
    <property type="entry name" value="Beta-barrel_TonB_sf"/>
</dbReference>
<keyword evidence="3 8" id="KW-1134">Transmembrane beta strand</keyword>
<evidence type="ECO:0000313" key="11">
    <source>
        <dbReference type="EMBL" id="OQP64592.1"/>
    </source>
</evidence>
<evidence type="ECO:0000259" key="10">
    <source>
        <dbReference type="Pfam" id="PF07715"/>
    </source>
</evidence>
<gene>
    <name evidence="11" type="ORF">A4R26_16215</name>
</gene>
<evidence type="ECO:0000256" key="5">
    <source>
        <dbReference type="ARBA" id="ARBA00022729"/>
    </source>
</evidence>
<organism evidence="11 12">
    <name type="scientific">Niastella populi</name>
    <dbReference type="NCBI Taxonomy" id="550983"/>
    <lineage>
        <taxon>Bacteria</taxon>
        <taxon>Pseudomonadati</taxon>
        <taxon>Bacteroidota</taxon>
        <taxon>Chitinophagia</taxon>
        <taxon>Chitinophagales</taxon>
        <taxon>Chitinophagaceae</taxon>
        <taxon>Niastella</taxon>
    </lineage>
</organism>
<evidence type="ECO:0000256" key="2">
    <source>
        <dbReference type="ARBA" id="ARBA00022448"/>
    </source>
</evidence>
<dbReference type="PANTHER" id="PTHR30069:SF29">
    <property type="entry name" value="HEMOGLOBIN AND HEMOGLOBIN-HAPTOGLOBIN-BINDING PROTEIN 1-RELATED"/>
    <property type="match status" value="1"/>
</dbReference>
<dbReference type="SUPFAM" id="SSF56935">
    <property type="entry name" value="Porins"/>
    <property type="match status" value="1"/>
</dbReference>
<dbReference type="InterPro" id="IPR039426">
    <property type="entry name" value="TonB-dep_rcpt-like"/>
</dbReference>
<dbReference type="AlphaFoldDB" id="A0A1V9G1Y9"/>
<keyword evidence="12" id="KW-1185">Reference proteome</keyword>
<dbReference type="Gene3D" id="2.40.170.20">
    <property type="entry name" value="TonB-dependent receptor, beta-barrel domain"/>
    <property type="match status" value="1"/>
</dbReference>
<dbReference type="PANTHER" id="PTHR30069">
    <property type="entry name" value="TONB-DEPENDENT OUTER MEMBRANE RECEPTOR"/>
    <property type="match status" value="1"/>
</dbReference>
<protein>
    <recommendedName>
        <fullName evidence="10">TonB-dependent receptor plug domain-containing protein</fullName>
    </recommendedName>
</protein>
<comment type="similarity">
    <text evidence="8">Belongs to the TonB-dependent receptor family.</text>
</comment>
<comment type="caution">
    <text evidence="11">The sequence shown here is derived from an EMBL/GenBank/DDBJ whole genome shotgun (WGS) entry which is preliminary data.</text>
</comment>
<keyword evidence="6 8" id="KW-0472">Membrane</keyword>
<evidence type="ECO:0000256" key="1">
    <source>
        <dbReference type="ARBA" id="ARBA00004571"/>
    </source>
</evidence>
<dbReference type="GO" id="GO:0030246">
    <property type="term" value="F:carbohydrate binding"/>
    <property type="evidence" value="ECO:0007669"/>
    <property type="project" value="InterPro"/>
</dbReference>
<accession>A0A1V9G1Y9</accession>
<sequence length="785" mass="87971">MNKIVAFLLLCICMALTATAQENTGSIKGVVLNADGKPAPAASVLLAAKQITVTTDEHGIFRIANLQPGSYELVITLIGHEPVTHTVKVNAGKTTQPAVSLKAANKQLTNVTVTGRSDLRAVKQQAYTVTAIDATRLHNTPKDINQVLNHTTGIKIREEGGLGSNYSFSLNGFTGKQVRFFLDGMPMDNFGSALSLNNLPINMAERIEVYKGVVPISLGTDALGGAVNVITNQKIKQYLDASYSIGSFNTHRASLNSRYTFNNGFTVNVNGFYNYSDNDYKINVQIPDAQTGIYGEPVKIKRFHDAYRSHMGQVEAGFVNRQFADKLLFGLIVAENRKEVQTGMNMDLVAGHVFNSSESLIPTFKYKKENLFIKGLTVLANANMSFVKTGITDTSSRKYDWHGNYIVKTFGSNSGEISYYKTEFRFNDRNALANANLSYEINKQHSFSLNHNYSYARRKGEDPIAVDPIPFSEPNTLSKHVTGLAYRYATLNNRFSATVFTKLFSMRASTVEAEWGTHESMSSSYNKSGYGVAATWFIFPFAQVKASYESTWRLPEGEEMFGNGLLLQNNPYLKPEHSHNVNVGLSLAKTFGKHKFEGEVNYLYRKSGDFIRLESDGQTSRYSNLDSVRTSGIEWGVRYTYNDALTLEVNSTYQNTLNIKTYEQGLPNYIYWDRLPNMPYLFGSFDAAYRFKKAFYDHDALTIGIGGNFTEKFYLFWPSQGSTESKFIIPQQFTQDATVTWSLQNGRYNIAVQCANIGNVKVYDNFRLQKPGRAFNVKLRYFLHN</sequence>
<evidence type="ECO:0000256" key="3">
    <source>
        <dbReference type="ARBA" id="ARBA00022452"/>
    </source>
</evidence>
<dbReference type="RefSeq" id="WP_081163583.1">
    <property type="nucleotide sequence ID" value="NZ_LWBP01000089.1"/>
</dbReference>
<dbReference type="EMBL" id="LWBP01000089">
    <property type="protein sequence ID" value="OQP64592.1"/>
    <property type="molecule type" value="Genomic_DNA"/>
</dbReference>
<feature type="domain" description="TonB-dependent receptor plug" evidence="10">
    <location>
        <begin position="123"/>
        <end position="226"/>
    </location>
</feature>
<evidence type="ECO:0000313" key="12">
    <source>
        <dbReference type="Proteomes" id="UP000192276"/>
    </source>
</evidence>
<keyword evidence="4 8" id="KW-0812">Transmembrane</keyword>
<feature type="chain" id="PRO_5012144744" description="TonB-dependent receptor plug domain-containing protein" evidence="9">
    <location>
        <begin position="21"/>
        <end position="785"/>
    </location>
</feature>
<dbReference type="SUPFAM" id="SSF49452">
    <property type="entry name" value="Starch-binding domain-like"/>
    <property type="match status" value="1"/>
</dbReference>
<dbReference type="Gene3D" id="2.170.130.10">
    <property type="entry name" value="TonB-dependent receptor, plug domain"/>
    <property type="match status" value="1"/>
</dbReference>
<reference evidence="12" key="1">
    <citation type="submission" date="2016-04" db="EMBL/GenBank/DDBJ databases">
        <authorList>
            <person name="Chen L."/>
            <person name="Zhuang W."/>
            <person name="Wang G."/>
        </authorList>
    </citation>
    <scope>NUCLEOTIDE SEQUENCE [LARGE SCALE GENOMIC DNA]</scope>
    <source>
        <strain evidence="12">208</strain>
    </source>
</reference>
<keyword evidence="5 9" id="KW-0732">Signal</keyword>
<name>A0A1V9G1Y9_9BACT</name>
<evidence type="ECO:0000256" key="9">
    <source>
        <dbReference type="SAM" id="SignalP"/>
    </source>
</evidence>
<dbReference type="InterPro" id="IPR037066">
    <property type="entry name" value="Plug_dom_sf"/>
</dbReference>
<keyword evidence="7 8" id="KW-0998">Cell outer membrane</keyword>
<evidence type="ECO:0000256" key="6">
    <source>
        <dbReference type="ARBA" id="ARBA00023136"/>
    </source>
</evidence>
<dbReference type="GO" id="GO:0044718">
    <property type="term" value="P:siderophore transmembrane transport"/>
    <property type="evidence" value="ECO:0007669"/>
    <property type="project" value="TreeGrafter"/>
</dbReference>
<dbReference type="Pfam" id="PF07715">
    <property type="entry name" value="Plug"/>
    <property type="match status" value="1"/>
</dbReference>
<dbReference type="Pfam" id="PF13620">
    <property type="entry name" value="CarboxypepD_reg"/>
    <property type="match status" value="1"/>
</dbReference>
<dbReference type="InterPro" id="IPR013784">
    <property type="entry name" value="Carb-bd-like_fold"/>
</dbReference>
<evidence type="ECO:0000256" key="7">
    <source>
        <dbReference type="ARBA" id="ARBA00023237"/>
    </source>
</evidence>
<dbReference type="OrthoDB" id="9812892at2"/>
<dbReference type="InterPro" id="IPR012910">
    <property type="entry name" value="Plug_dom"/>
</dbReference>
<evidence type="ECO:0000256" key="8">
    <source>
        <dbReference type="PROSITE-ProRule" id="PRU01360"/>
    </source>
</evidence>
<dbReference type="PROSITE" id="PS52016">
    <property type="entry name" value="TONB_DEPENDENT_REC_3"/>
    <property type="match status" value="1"/>
</dbReference>
<evidence type="ECO:0000256" key="4">
    <source>
        <dbReference type="ARBA" id="ARBA00022692"/>
    </source>
</evidence>
<dbReference type="GO" id="GO:0009279">
    <property type="term" value="C:cell outer membrane"/>
    <property type="evidence" value="ECO:0007669"/>
    <property type="project" value="UniProtKB-SubCell"/>
</dbReference>
<proteinExistence type="inferred from homology"/>
<dbReference type="Proteomes" id="UP000192276">
    <property type="component" value="Unassembled WGS sequence"/>
</dbReference>
<dbReference type="GO" id="GO:0015344">
    <property type="term" value="F:siderophore uptake transmembrane transporter activity"/>
    <property type="evidence" value="ECO:0007669"/>
    <property type="project" value="TreeGrafter"/>
</dbReference>